<evidence type="ECO:0000313" key="17">
    <source>
        <dbReference type="Proteomes" id="UP000594454"/>
    </source>
</evidence>
<evidence type="ECO:0000256" key="6">
    <source>
        <dbReference type="ARBA" id="ARBA00023015"/>
    </source>
</evidence>
<evidence type="ECO:0000313" key="16">
    <source>
        <dbReference type="EMBL" id="CAD7077614.1"/>
    </source>
</evidence>
<dbReference type="PANTHER" id="PTHR13224">
    <property type="entry name" value="THYROID HORMONE RECEPTOR-ASSOCIATED PROTEIN-RELATED"/>
    <property type="match status" value="1"/>
</dbReference>
<keyword evidence="12" id="KW-0472">Membrane</keyword>
<dbReference type="AlphaFoldDB" id="A0A7R8UCV3"/>
<dbReference type="Pfam" id="PF11635">
    <property type="entry name" value="Med16_N"/>
    <property type="match status" value="1"/>
</dbReference>
<keyword evidence="4" id="KW-0853">WD repeat</keyword>
<dbReference type="OMA" id="EIWQPKE"/>
<keyword evidence="5" id="KW-0677">Repeat</keyword>
<keyword evidence="12" id="KW-1133">Transmembrane helix</keyword>
<gene>
    <name evidence="11" type="primary">MED16</name>
    <name evidence="16" type="ORF">HERILL_LOCUS947</name>
</gene>
<feature type="domain" description="Mediator complex subunit Med16 N-terminal" evidence="13">
    <location>
        <begin position="115"/>
        <end position="410"/>
    </location>
</feature>
<evidence type="ECO:0000256" key="11">
    <source>
        <dbReference type="RuleBase" id="RU364149"/>
    </source>
</evidence>
<proteinExistence type="inferred from homology"/>
<dbReference type="InterPro" id="IPR036322">
    <property type="entry name" value="WD40_repeat_dom_sf"/>
</dbReference>
<organism evidence="16 17">
    <name type="scientific">Hermetia illucens</name>
    <name type="common">Black soldier fly</name>
    <dbReference type="NCBI Taxonomy" id="343691"/>
    <lineage>
        <taxon>Eukaryota</taxon>
        <taxon>Metazoa</taxon>
        <taxon>Ecdysozoa</taxon>
        <taxon>Arthropoda</taxon>
        <taxon>Hexapoda</taxon>
        <taxon>Insecta</taxon>
        <taxon>Pterygota</taxon>
        <taxon>Neoptera</taxon>
        <taxon>Endopterygota</taxon>
        <taxon>Diptera</taxon>
        <taxon>Brachycera</taxon>
        <taxon>Stratiomyomorpha</taxon>
        <taxon>Stratiomyidae</taxon>
        <taxon>Hermetiinae</taxon>
        <taxon>Hermetia</taxon>
    </lineage>
</organism>
<dbReference type="EMBL" id="LR899009">
    <property type="protein sequence ID" value="CAD7077614.1"/>
    <property type="molecule type" value="Genomic_DNA"/>
</dbReference>
<keyword evidence="17" id="KW-1185">Reference proteome</keyword>
<evidence type="ECO:0000256" key="3">
    <source>
        <dbReference type="ARBA" id="ARBA00019614"/>
    </source>
</evidence>
<accession>A0A7R8UCV3</accession>
<dbReference type="GO" id="GO:0045893">
    <property type="term" value="P:positive regulation of DNA-templated transcription"/>
    <property type="evidence" value="ECO:0007669"/>
    <property type="project" value="TreeGrafter"/>
</dbReference>
<reference evidence="16 17" key="1">
    <citation type="submission" date="2020-11" db="EMBL/GenBank/DDBJ databases">
        <authorList>
            <person name="Wallbank WR R."/>
            <person name="Pardo Diaz C."/>
            <person name="Kozak K."/>
            <person name="Martin S."/>
            <person name="Jiggins C."/>
            <person name="Moest M."/>
            <person name="Warren A I."/>
            <person name="Generalovic N T."/>
            <person name="Byers J.R.P. K."/>
            <person name="Montejo-Kovacevich G."/>
            <person name="Yen C E."/>
        </authorList>
    </citation>
    <scope>NUCLEOTIDE SEQUENCE [LARGE SCALE GENOMIC DNA]</scope>
</reference>
<evidence type="ECO:0000259" key="15">
    <source>
        <dbReference type="Pfam" id="PF20719"/>
    </source>
</evidence>
<dbReference type="PANTHER" id="PTHR13224:SF6">
    <property type="entry name" value="MEDIATOR OF RNA POLYMERASE II TRANSCRIPTION SUBUNIT 16"/>
    <property type="match status" value="1"/>
</dbReference>
<comment type="subunit">
    <text evidence="11">Component of the Mediator complex.</text>
</comment>
<dbReference type="InterPro" id="IPR021665">
    <property type="entry name" value="Mediator_Med16_N"/>
</dbReference>
<comment type="subcellular location">
    <subcellularLocation>
        <location evidence="1 11">Nucleus</location>
    </subcellularLocation>
</comment>
<dbReference type="InterPro" id="IPR048616">
    <property type="entry name" value="MED16_bridge"/>
</dbReference>
<comment type="similarity">
    <text evidence="2 11">Belongs to the Mediator complex subunit 16 family.</text>
</comment>
<evidence type="ECO:0000256" key="12">
    <source>
        <dbReference type="SAM" id="Phobius"/>
    </source>
</evidence>
<keyword evidence="8 11" id="KW-0804">Transcription</keyword>
<keyword evidence="7 11" id="KW-0010">Activator</keyword>
<sequence>MDMLYVVQKKQSAPNFLSSYPIPTICKISSCNVLAFATGVELHEVTNSAWGSHVYVCDINTPWHTFLVTSSDYCITVLEWDITGNSLLIGDSEGNVQIWIRKNFLFSEWIQLYYVQFTGERIIKAVFFHNGRKIVFPPEKRDVIYYMEKFQRVKSTPSVRQFGGVAAEGCLIITATGLLGAFLIPMEQQKSYNGPIQLIPVTESLASTRNYLTTAAVTYGKCSNFIDGNFRIAVANGECRNKLAMTVQAFRVVVKIKENKLTLTSQSLPSFYLYDGAGRDIPEMKITHLYWTATEDADSLIVVAKSPSGCFVEAWSLVDKVTPIHKLLQTNKTEVYKTVCWSNQMHFTHSSSINDICISKVTFEQTYIFLTMADNSIQVLLKDFKRVLNVTPSLNIFDSEHTFKQPRLGIQYLAHDITFLGHMLVVIDSIGQIYAFKMPQVYQEQNSSQNVVSHITSLLEYSIVTGYDAVDVFVSIRPNLLEAIIEKLTENFTRQQSHTQQYYYVNFLTMKTNLYRLLTPGQANDLTNLLMLHSILIAFKSLLRPSDLPSHEKGPVENLAYVLSDLQTDVDKVLLNLDAKDFTVEPLTLQNLQQLIQWVADLALNILARLPQNVGQSKNSGYDISKDIVALNSIRELLVMIRIWGLLNAHCLPVFHRSGENLDILATLFRLLSRLALNPSEPDELLDECCLLPSQVLIPQLQNITSFTTVTSPLLHMNTLPICLSFHVEPECLKFWRDNSPIEGGITNDGMVDSVRNLLLGKKPAIARKCLRCGTYTSEGVEAKTAAMRAWEQRWANNCRCGGFWVLQKN</sequence>
<dbReference type="GO" id="GO:0016592">
    <property type="term" value="C:mediator complex"/>
    <property type="evidence" value="ECO:0007669"/>
    <property type="project" value="InterPro"/>
</dbReference>
<feature type="domain" description="Mediator complex subunit 16 C-terminal" evidence="15">
    <location>
        <begin position="740"/>
        <end position="806"/>
    </location>
</feature>
<evidence type="ECO:0000256" key="2">
    <source>
        <dbReference type="ARBA" id="ARBA00006543"/>
    </source>
</evidence>
<name>A0A7R8UCV3_HERIL</name>
<evidence type="ECO:0000256" key="10">
    <source>
        <dbReference type="ARBA" id="ARBA00032015"/>
    </source>
</evidence>
<dbReference type="FunCoup" id="A0A7R8UCV3">
    <property type="interactions" value="1077"/>
</dbReference>
<keyword evidence="6 11" id="KW-0805">Transcription regulation</keyword>
<evidence type="ECO:0000256" key="4">
    <source>
        <dbReference type="ARBA" id="ARBA00022574"/>
    </source>
</evidence>
<evidence type="ECO:0000256" key="8">
    <source>
        <dbReference type="ARBA" id="ARBA00023163"/>
    </source>
</evidence>
<dbReference type="OrthoDB" id="10018574at2759"/>
<evidence type="ECO:0000259" key="14">
    <source>
        <dbReference type="Pfam" id="PF20718"/>
    </source>
</evidence>
<evidence type="ECO:0000256" key="1">
    <source>
        <dbReference type="ARBA" id="ARBA00004123"/>
    </source>
</evidence>
<protein>
    <recommendedName>
        <fullName evidence="3 11">Mediator of RNA polymerase II transcription subunit 16</fullName>
    </recommendedName>
    <alternativeName>
        <fullName evidence="10 11">Mediator complex subunit 16</fullName>
    </alternativeName>
</protein>
<comment type="function">
    <text evidence="11">Component of the Mediator complex, a coactivator involved in the regulated transcription of nearly all RNA polymerase II-dependent genes. Mediator functions as a bridge to convey information from gene-specific regulatory proteins to the basal RNA polymerase II transcription machinery. Mediator is recruited to promoters by direct interactions with regulatory proteins and serves as a scaffold for the assembly of a functional preinitiation complex with RNA polymerase II and the general transcription factors.</text>
</comment>
<dbReference type="InterPro" id="IPR048338">
    <property type="entry name" value="Mediator_Med16"/>
</dbReference>
<dbReference type="SUPFAM" id="SSF50978">
    <property type="entry name" value="WD40 repeat-like"/>
    <property type="match status" value="1"/>
</dbReference>
<evidence type="ECO:0000256" key="7">
    <source>
        <dbReference type="ARBA" id="ARBA00023159"/>
    </source>
</evidence>
<dbReference type="InterPro" id="IPR048339">
    <property type="entry name" value="Mediator_Med16_C"/>
</dbReference>
<feature type="domain" description="Mediator of RNA polymerase II transcription subunit 16 central helical bridge" evidence="14">
    <location>
        <begin position="458"/>
        <end position="644"/>
    </location>
</feature>
<dbReference type="InParanoid" id="A0A7R8UCV3"/>
<dbReference type="Pfam" id="PF20718">
    <property type="entry name" value="Med16_bridge"/>
    <property type="match status" value="1"/>
</dbReference>
<evidence type="ECO:0000256" key="5">
    <source>
        <dbReference type="ARBA" id="ARBA00022737"/>
    </source>
</evidence>
<evidence type="ECO:0000256" key="9">
    <source>
        <dbReference type="ARBA" id="ARBA00023242"/>
    </source>
</evidence>
<feature type="transmembrane region" description="Helical" evidence="12">
    <location>
        <begin position="162"/>
        <end position="184"/>
    </location>
</feature>
<evidence type="ECO:0000259" key="13">
    <source>
        <dbReference type="Pfam" id="PF11635"/>
    </source>
</evidence>
<keyword evidence="9 11" id="KW-0539">Nucleus</keyword>
<dbReference type="Pfam" id="PF20719">
    <property type="entry name" value="Med16_C"/>
    <property type="match status" value="1"/>
</dbReference>
<dbReference type="Proteomes" id="UP000594454">
    <property type="component" value="Chromosome 1"/>
</dbReference>
<keyword evidence="12" id="KW-0812">Transmembrane</keyword>